<feature type="chain" id="PRO_5043550157" evidence="3">
    <location>
        <begin position="20"/>
        <end position="290"/>
    </location>
</feature>
<dbReference type="AlphaFoldDB" id="A0AAV1CUJ2"/>
<gene>
    <name evidence="4" type="ORF">OLC1_LOCUS8986</name>
</gene>
<keyword evidence="5" id="KW-1185">Reference proteome</keyword>
<dbReference type="EMBL" id="OX459120">
    <property type="protein sequence ID" value="CAI9098873.1"/>
    <property type="molecule type" value="Genomic_DNA"/>
</dbReference>
<accession>A0AAV1CUJ2</accession>
<evidence type="ECO:0000256" key="3">
    <source>
        <dbReference type="SAM" id="SignalP"/>
    </source>
</evidence>
<reference evidence="4" key="1">
    <citation type="submission" date="2023-03" db="EMBL/GenBank/DDBJ databases">
        <authorList>
            <person name="Julca I."/>
        </authorList>
    </citation>
    <scope>NUCLEOTIDE SEQUENCE</scope>
</reference>
<dbReference type="InterPro" id="IPR051558">
    <property type="entry name" value="Metallophosphoesterase_PAP"/>
</dbReference>
<keyword evidence="2" id="KW-0378">Hydrolase</keyword>
<dbReference type="InterPro" id="IPR029052">
    <property type="entry name" value="Metallo-depent_PP-like"/>
</dbReference>
<sequence length="290" mass="32792">MKQNSWVCTLATQISLCFALYLAFKVGQPQEAFFQNGGTSESIKPFDFYFISVAGDFRPQNEQTLLLRQMAKVAELFKAQFVVSISELGQDDSLRLNGTRYFRSLKVPWYTTKSFDEQGAGHYLKCTKIPYGKTLDIVFVNTQLFQGISSDARKTQLSWLTKTLERNISDWCIVVGFHPLSSCNVTTEGEKSSDSLHHILLNYGVDAYLSGDTFRRYISVRTAEQLIDASPMTKGPCITPVNKLHPICKEAVDGFFLHRVGSFEFVTYLLSLNGEVIQKIEQKQIGKEVM</sequence>
<evidence type="ECO:0000256" key="2">
    <source>
        <dbReference type="ARBA" id="ARBA00022801"/>
    </source>
</evidence>
<dbReference type="PANTHER" id="PTHR10161">
    <property type="entry name" value="TARTRATE-RESISTANT ACID PHOSPHATASE TYPE 5"/>
    <property type="match status" value="1"/>
</dbReference>
<proteinExistence type="predicted"/>
<dbReference type="PANTHER" id="PTHR10161:SF14">
    <property type="entry name" value="TARTRATE-RESISTANT ACID PHOSPHATASE TYPE 5"/>
    <property type="match status" value="1"/>
</dbReference>
<protein>
    <submittedName>
        <fullName evidence="4">OLC1v1035601C1</fullName>
    </submittedName>
</protein>
<dbReference type="Gene3D" id="3.60.21.10">
    <property type="match status" value="1"/>
</dbReference>
<dbReference type="GO" id="GO:0016787">
    <property type="term" value="F:hydrolase activity"/>
    <property type="evidence" value="ECO:0007669"/>
    <property type="project" value="UniProtKB-KW"/>
</dbReference>
<name>A0AAV1CUJ2_OLDCO</name>
<keyword evidence="1 3" id="KW-0732">Signal</keyword>
<organism evidence="4 5">
    <name type="scientific">Oldenlandia corymbosa var. corymbosa</name>
    <dbReference type="NCBI Taxonomy" id="529605"/>
    <lineage>
        <taxon>Eukaryota</taxon>
        <taxon>Viridiplantae</taxon>
        <taxon>Streptophyta</taxon>
        <taxon>Embryophyta</taxon>
        <taxon>Tracheophyta</taxon>
        <taxon>Spermatophyta</taxon>
        <taxon>Magnoliopsida</taxon>
        <taxon>eudicotyledons</taxon>
        <taxon>Gunneridae</taxon>
        <taxon>Pentapetalae</taxon>
        <taxon>asterids</taxon>
        <taxon>lamiids</taxon>
        <taxon>Gentianales</taxon>
        <taxon>Rubiaceae</taxon>
        <taxon>Rubioideae</taxon>
        <taxon>Spermacoceae</taxon>
        <taxon>Hedyotis-Oldenlandia complex</taxon>
        <taxon>Oldenlandia</taxon>
    </lineage>
</organism>
<dbReference type="SUPFAM" id="SSF56300">
    <property type="entry name" value="Metallo-dependent phosphatases"/>
    <property type="match status" value="1"/>
</dbReference>
<evidence type="ECO:0000313" key="5">
    <source>
        <dbReference type="Proteomes" id="UP001161247"/>
    </source>
</evidence>
<feature type="signal peptide" evidence="3">
    <location>
        <begin position="1"/>
        <end position="19"/>
    </location>
</feature>
<dbReference type="Proteomes" id="UP001161247">
    <property type="component" value="Chromosome 3"/>
</dbReference>
<evidence type="ECO:0000313" key="4">
    <source>
        <dbReference type="EMBL" id="CAI9098873.1"/>
    </source>
</evidence>
<evidence type="ECO:0000256" key="1">
    <source>
        <dbReference type="ARBA" id="ARBA00022729"/>
    </source>
</evidence>